<dbReference type="Proteomes" id="UP000189705">
    <property type="component" value="Unplaced"/>
</dbReference>
<accession>A0A3Q0FMI5</accession>
<organism evidence="3 4">
    <name type="scientific">Alligator sinensis</name>
    <name type="common">Chinese alligator</name>
    <dbReference type="NCBI Taxonomy" id="38654"/>
    <lineage>
        <taxon>Eukaryota</taxon>
        <taxon>Metazoa</taxon>
        <taxon>Chordata</taxon>
        <taxon>Craniata</taxon>
        <taxon>Vertebrata</taxon>
        <taxon>Euteleostomi</taxon>
        <taxon>Archelosauria</taxon>
        <taxon>Archosauria</taxon>
        <taxon>Crocodylia</taxon>
        <taxon>Alligatoridae</taxon>
        <taxon>Alligatorinae</taxon>
        <taxon>Alligator</taxon>
    </lineage>
</organism>
<dbReference type="GO" id="GO:0042393">
    <property type="term" value="F:histone binding"/>
    <property type="evidence" value="ECO:0007669"/>
    <property type="project" value="TreeGrafter"/>
</dbReference>
<evidence type="ECO:0000256" key="1">
    <source>
        <dbReference type="SAM" id="MobiDB-lite"/>
    </source>
</evidence>
<evidence type="ECO:0000313" key="3">
    <source>
        <dbReference type="Proteomes" id="UP000189705"/>
    </source>
</evidence>
<dbReference type="STRING" id="38654.A0A3Q0FMI5"/>
<dbReference type="InterPro" id="IPR013761">
    <property type="entry name" value="SAM/pointed_sf"/>
</dbReference>
<dbReference type="GO" id="GO:0003682">
    <property type="term" value="F:chromatin binding"/>
    <property type="evidence" value="ECO:0007669"/>
    <property type="project" value="TreeGrafter"/>
</dbReference>
<feature type="compositionally biased region" description="Acidic residues" evidence="1">
    <location>
        <begin position="15"/>
        <end position="32"/>
    </location>
</feature>
<sequence length="252" mass="26707">MPLHPLYCPQKPGEEPLEEKDEDEDEDEEDDGASTLSSGSEAQAFEVPGGGRAEPLPLNGDCKDRHRGTPGGGGHARDWHPPDERSPDKASERPPGPERRHTKACSPAESACQQLGTAKKDGGSCGQLDRAGSPAMAGADPSVPGSPGRPGLQALDGTPLGCSSVKKEKPGDPVDWSVRDVVEYFTEAGFAEQAAAFQEQEIDGKALLLMQRSDVLTGLSIRLGPALKIYEHHVKALQAGHFDDDDADPFLA</sequence>
<feature type="compositionally biased region" description="Basic and acidic residues" evidence="1">
    <location>
        <begin position="75"/>
        <end position="99"/>
    </location>
</feature>
<dbReference type="RefSeq" id="XP_025048544.1">
    <property type="nucleotide sequence ID" value="XM_025192759.1"/>
</dbReference>
<dbReference type="SMART" id="SM00454">
    <property type="entry name" value="SAM"/>
    <property type="match status" value="1"/>
</dbReference>
<dbReference type="PROSITE" id="PS50105">
    <property type="entry name" value="SAM_DOMAIN"/>
    <property type="match status" value="1"/>
</dbReference>
<dbReference type="PANTHER" id="PTHR12247">
    <property type="entry name" value="POLYCOMB GROUP PROTEIN"/>
    <property type="match status" value="1"/>
</dbReference>
<dbReference type="CDD" id="cd09583">
    <property type="entry name" value="SAM_Atherin-like"/>
    <property type="match status" value="1"/>
</dbReference>
<proteinExistence type="predicted"/>
<dbReference type="InterPro" id="IPR050548">
    <property type="entry name" value="PcG_chromatin_remod_factors"/>
</dbReference>
<dbReference type="InterPro" id="IPR001660">
    <property type="entry name" value="SAM"/>
</dbReference>
<dbReference type="Pfam" id="PF00536">
    <property type="entry name" value="SAM_1"/>
    <property type="match status" value="1"/>
</dbReference>
<gene>
    <name evidence="4" type="primary">LOC102373105</name>
</gene>
<dbReference type="SUPFAM" id="SSF47769">
    <property type="entry name" value="SAM/Pointed domain"/>
    <property type="match status" value="1"/>
</dbReference>
<name>A0A3Q0FMI5_ALLSI</name>
<dbReference type="KEGG" id="asn:102373105"/>
<dbReference type="GeneID" id="102373105"/>
<dbReference type="InParanoid" id="A0A3Q0FMI5"/>
<protein>
    <submittedName>
        <fullName evidence="4">Atherin</fullName>
    </submittedName>
</protein>
<dbReference type="Gene3D" id="1.10.150.50">
    <property type="entry name" value="Transcription Factor, Ets-1"/>
    <property type="match status" value="1"/>
</dbReference>
<feature type="region of interest" description="Disordered" evidence="1">
    <location>
        <begin position="1"/>
        <end position="172"/>
    </location>
</feature>
<dbReference type="AlphaFoldDB" id="A0A3Q0FMI5"/>
<keyword evidence="3" id="KW-1185">Reference proteome</keyword>
<evidence type="ECO:0000313" key="4">
    <source>
        <dbReference type="RefSeq" id="XP_025048544.1"/>
    </source>
</evidence>
<reference evidence="4" key="1">
    <citation type="submission" date="2025-08" db="UniProtKB">
        <authorList>
            <consortium name="RefSeq"/>
        </authorList>
    </citation>
    <scope>IDENTIFICATION</scope>
</reference>
<evidence type="ECO:0000259" key="2">
    <source>
        <dbReference type="PROSITE" id="PS50105"/>
    </source>
</evidence>
<dbReference type="GO" id="GO:0005634">
    <property type="term" value="C:nucleus"/>
    <property type="evidence" value="ECO:0007669"/>
    <property type="project" value="TreeGrafter"/>
</dbReference>
<feature type="domain" description="SAM" evidence="2">
    <location>
        <begin position="176"/>
        <end position="224"/>
    </location>
</feature>
<dbReference type="GO" id="GO:0045892">
    <property type="term" value="P:negative regulation of DNA-templated transcription"/>
    <property type="evidence" value="ECO:0007669"/>
    <property type="project" value="TreeGrafter"/>
</dbReference>
<dbReference type="PANTHER" id="PTHR12247:SF139">
    <property type="entry name" value="ATHERIN-RELATED"/>
    <property type="match status" value="1"/>
</dbReference>